<evidence type="ECO:0000256" key="4">
    <source>
        <dbReference type="SAM" id="MobiDB-lite"/>
    </source>
</evidence>
<keyword evidence="6" id="KW-1185">Reference proteome</keyword>
<keyword evidence="2" id="KW-0813">Transport</keyword>
<evidence type="ECO:0000313" key="6">
    <source>
        <dbReference type="Proteomes" id="UP001501480"/>
    </source>
</evidence>
<organism evidence="5 6">
    <name type="scientific">Aeromicrobium halocynthiae</name>
    <dbReference type="NCBI Taxonomy" id="560557"/>
    <lineage>
        <taxon>Bacteria</taxon>
        <taxon>Bacillati</taxon>
        <taxon>Actinomycetota</taxon>
        <taxon>Actinomycetes</taxon>
        <taxon>Propionibacteriales</taxon>
        <taxon>Nocardioidaceae</taxon>
        <taxon>Aeromicrobium</taxon>
    </lineage>
</organism>
<dbReference type="Pfam" id="PF01547">
    <property type="entry name" value="SBP_bac_1"/>
    <property type="match status" value="1"/>
</dbReference>
<dbReference type="InterPro" id="IPR006059">
    <property type="entry name" value="SBP"/>
</dbReference>
<evidence type="ECO:0000256" key="1">
    <source>
        <dbReference type="ARBA" id="ARBA00008520"/>
    </source>
</evidence>
<reference evidence="6" key="1">
    <citation type="journal article" date="2019" name="Int. J. Syst. Evol. Microbiol.">
        <title>The Global Catalogue of Microorganisms (GCM) 10K type strain sequencing project: providing services to taxonomists for standard genome sequencing and annotation.</title>
        <authorList>
            <consortium name="The Broad Institute Genomics Platform"/>
            <consortium name="The Broad Institute Genome Sequencing Center for Infectious Disease"/>
            <person name="Wu L."/>
            <person name="Ma J."/>
        </authorList>
    </citation>
    <scope>NUCLEOTIDE SEQUENCE [LARGE SCALE GENOMIC DNA]</scope>
    <source>
        <strain evidence="6">JCM 15749</strain>
    </source>
</reference>
<dbReference type="SUPFAM" id="SSF53850">
    <property type="entry name" value="Periplasmic binding protein-like II"/>
    <property type="match status" value="1"/>
</dbReference>
<accession>A0ABP5HNQ6</accession>
<feature type="region of interest" description="Disordered" evidence="4">
    <location>
        <begin position="399"/>
        <end position="422"/>
    </location>
</feature>
<proteinExistence type="inferred from homology"/>
<gene>
    <name evidence="5" type="ORF">GCM10009821_25370</name>
</gene>
<comment type="similarity">
    <text evidence="1">Belongs to the bacterial solute-binding protein 1 family.</text>
</comment>
<keyword evidence="3" id="KW-0732">Signal</keyword>
<dbReference type="Proteomes" id="UP001501480">
    <property type="component" value="Unassembled WGS sequence"/>
</dbReference>
<comment type="caution">
    <text evidence="5">The sequence shown here is derived from an EMBL/GenBank/DDBJ whole genome shotgun (WGS) entry which is preliminary data.</text>
</comment>
<evidence type="ECO:0000313" key="5">
    <source>
        <dbReference type="EMBL" id="GAA2083244.1"/>
    </source>
</evidence>
<evidence type="ECO:0000256" key="3">
    <source>
        <dbReference type="ARBA" id="ARBA00022729"/>
    </source>
</evidence>
<name>A0ABP5HNQ6_9ACTN</name>
<dbReference type="PANTHER" id="PTHR43649:SF34">
    <property type="entry name" value="ABC TRANSPORTER PERIPLASMIC-BINDING PROTEIN YCJN-RELATED"/>
    <property type="match status" value="1"/>
</dbReference>
<dbReference type="InterPro" id="IPR050490">
    <property type="entry name" value="Bact_solute-bd_prot1"/>
</dbReference>
<sequence length="422" mass="44501">MGAPSLWHSGTVHRKGGVAVACALVLAVSAACGGAAAEQDEMAPELVWYTGPDRVDAEALARECTVQAAGNYTIAVESLPTDFDERHAFLVRRMLAEDDSIDLFTLDGSLTTEFSAARFLAPIPEDLKEPFAEDVFPAALLAASDGQQLVAAPWWYDPYLLWWAGATAERAGLDPSGPITWDQLLEGAERTGATIEIDDPAGNAVPVVLNALVEGAGGTMLDGQGRSPRVGLDTDAGRTAAEILRTVGDLGAGEPDELAPRRFAVADATFLLAPSSVVSDPALVGVGRELQWTAFPVVDEAAPPGEGAGLAVPLYAARTDLSYDAIRCLTSTASQRTLMLESGHGPARSTLYADEDVVAAYPLADVTEPSVRSAVTVPPSPYWARIRSALLETWEPLERIEPRSTPQASQDEVSDAVAGRLP</sequence>
<dbReference type="EMBL" id="BAAAPY010000010">
    <property type="protein sequence ID" value="GAA2083244.1"/>
    <property type="molecule type" value="Genomic_DNA"/>
</dbReference>
<evidence type="ECO:0000256" key="2">
    <source>
        <dbReference type="ARBA" id="ARBA00022448"/>
    </source>
</evidence>
<dbReference type="PANTHER" id="PTHR43649">
    <property type="entry name" value="ARABINOSE-BINDING PROTEIN-RELATED"/>
    <property type="match status" value="1"/>
</dbReference>
<dbReference type="Gene3D" id="3.40.190.10">
    <property type="entry name" value="Periplasmic binding protein-like II"/>
    <property type="match status" value="2"/>
</dbReference>
<protein>
    <recommendedName>
        <fullName evidence="7">Extracellular solute-binding protein</fullName>
    </recommendedName>
</protein>
<evidence type="ECO:0008006" key="7">
    <source>
        <dbReference type="Google" id="ProtNLM"/>
    </source>
</evidence>